<dbReference type="RefSeq" id="WP_153836599.1">
    <property type="nucleotide sequence ID" value="NZ_JBHUMW010000059.1"/>
</dbReference>
<name>A0A6N7R4H5_9BACI</name>
<dbReference type="PRINTS" id="PR00080">
    <property type="entry name" value="SDRFAMILY"/>
</dbReference>
<evidence type="ECO:0000256" key="1">
    <source>
        <dbReference type="ARBA" id="ARBA00006484"/>
    </source>
</evidence>
<dbReference type="PANTHER" id="PTHR44196">
    <property type="entry name" value="DEHYDROGENASE/REDUCTASE SDR FAMILY MEMBER 7B"/>
    <property type="match status" value="1"/>
</dbReference>
<dbReference type="AlphaFoldDB" id="A0A6N7R4H5"/>
<reference evidence="4 5" key="1">
    <citation type="submission" date="2019-10" db="EMBL/GenBank/DDBJ databases">
        <title>Gracilibacillus salitolerans sp. nov., a moderate halophile isolated from a saline soil in northwest China.</title>
        <authorList>
            <person name="Gan L."/>
        </authorList>
    </citation>
    <scope>NUCLEOTIDE SEQUENCE [LARGE SCALE GENOMIC DNA]</scope>
    <source>
        <strain evidence="4 5">TP2-8</strain>
    </source>
</reference>
<accession>A0A6N7R4H5</accession>
<evidence type="ECO:0000313" key="4">
    <source>
        <dbReference type="EMBL" id="MRI68084.1"/>
    </source>
</evidence>
<dbReference type="Proteomes" id="UP000435187">
    <property type="component" value="Unassembled WGS sequence"/>
</dbReference>
<dbReference type="InterPro" id="IPR036291">
    <property type="entry name" value="NAD(P)-bd_dom_sf"/>
</dbReference>
<keyword evidence="2" id="KW-0560">Oxidoreductase</keyword>
<dbReference type="PANTHER" id="PTHR44196:SF1">
    <property type="entry name" value="DEHYDROGENASE_REDUCTASE SDR FAMILY MEMBER 7B"/>
    <property type="match status" value="1"/>
</dbReference>
<evidence type="ECO:0000313" key="5">
    <source>
        <dbReference type="Proteomes" id="UP000435187"/>
    </source>
</evidence>
<dbReference type="InterPro" id="IPR002347">
    <property type="entry name" value="SDR_fam"/>
</dbReference>
<comment type="caution">
    <text evidence="4">The sequence shown here is derived from an EMBL/GenBank/DDBJ whole genome shotgun (WGS) entry which is preliminary data.</text>
</comment>
<proteinExistence type="inferred from homology"/>
<evidence type="ECO:0000256" key="3">
    <source>
        <dbReference type="RuleBase" id="RU000363"/>
    </source>
</evidence>
<comment type="similarity">
    <text evidence="1 3">Belongs to the short-chain dehydrogenases/reductases (SDR) family.</text>
</comment>
<sequence>MNQKVIFITGATRGIGRNMARYFADRGFIVIGSGRNERQLKAVRDELLQYSGDHRMVAMDVTDLDDVKTTLKYVIDTFGQIDVWVNNAGSFQAIGPTWEVSSDLFKQDIETNLIGTYHCASAVIPFMLEQQAGKIINIVGGGTLDAFPYGNGYGTSKTAIARFTENLAQELQETSVEVYALDPGLNDTDMTKYQRTSKEGKKYLANVEKLFEDNVDVSPGCAPSWVEKMIDDQLQAFQGRIITVYDDLEDLKQKAAKANETDYRYLRWKDFS</sequence>
<dbReference type="GO" id="GO:0016491">
    <property type="term" value="F:oxidoreductase activity"/>
    <property type="evidence" value="ECO:0007669"/>
    <property type="project" value="UniProtKB-KW"/>
</dbReference>
<dbReference type="PRINTS" id="PR00081">
    <property type="entry name" value="GDHRDH"/>
</dbReference>
<protein>
    <submittedName>
        <fullName evidence="4">SDR family NAD(P)-dependent oxidoreductase</fullName>
    </submittedName>
</protein>
<organism evidence="4 5">
    <name type="scientific">Gracilibacillus thailandensis</name>
    <dbReference type="NCBI Taxonomy" id="563735"/>
    <lineage>
        <taxon>Bacteria</taxon>
        <taxon>Bacillati</taxon>
        <taxon>Bacillota</taxon>
        <taxon>Bacilli</taxon>
        <taxon>Bacillales</taxon>
        <taxon>Bacillaceae</taxon>
        <taxon>Gracilibacillus</taxon>
    </lineage>
</organism>
<keyword evidence="5" id="KW-1185">Reference proteome</keyword>
<evidence type="ECO:0000256" key="2">
    <source>
        <dbReference type="ARBA" id="ARBA00023002"/>
    </source>
</evidence>
<dbReference type="CDD" id="cd05233">
    <property type="entry name" value="SDR_c"/>
    <property type="match status" value="1"/>
</dbReference>
<dbReference type="EMBL" id="WJEE01000049">
    <property type="protein sequence ID" value="MRI68084.1"/>
    <property type="molecule type" value="Genomic_DNA"/>
</dbReference>
<dbReference type="GO" id="GO:0016020">
    <property type="term" value="C:membrane"/>
    <property type="evidence" value="ECO:0007669"/>
    <property type="project" value="TreeGrafter"/>
</dbReference>
<gene>
    <name evidence="4" type="ORF">GH885_17340</name>
</gene>
<dbReference type="Gene3D" id="3.40.50.720">
    <property type="entry name" value="NAD(P)-binding Rossmann-like Domain"/>
    <property type="match status" value="1"/>
</dbReference>
<dbReference type="Pfam" id="PF00106">
    <property type="entry name" value="adh_short"/>
    <property type="match status" value="1"/>
</dbReference>
<dbReference type="SUPFAM" id="SSF51735">
    <property type="entry name" value="NAD(P)-binding Rossmann-fold domains"/>
    <property type="match status" value="1"/>
</dbReference>